<dbReference type="eggNOG" id="COG1610">
    <property type="taxonomic scope" value="Bacteria"/>
</dbReference>
<feature type="compositionally biased region" description="Polar residues" evidence="1">
    <location>
        <begin position="41"/>
        <end position="52"/>
    </location>
</feature>
<evidence type="ECO:0000313" key="3">
    <source>
        <dbReference type="Proteomes" id="UP000006072"/>
    </source>
</evidence>
<protein>
    <submittedName>
        <fullName evidence="2">GatB/YqeY</fullName>
    </submittedName>
</protein>
<dbReference type="Proteomes" id="UP000006072">
    <property type="component" value="Unassembled WGS sequence"/>
</dbReference>
<name>K0V5X5_MYCVA</name>
<dbReference type="InterPro" id="IPR042184">
    <property type="entry name" value="YqeY/Aim41_N"/>
</dbReference>
<dbReference type="EMBL" id="ALQA01000016">
    <property type="protein sequence ID" value="EJZ10223.1"/>
    <property type="molecule type" value="Genomic_DNA"/>
</dbReference>
<evidence type="ECO:0000313" key="2">
    <source>
        <dbReference type="EMBL" id="EJZ10223.1"/>
    </source>
</evidence>
<keyword evidence="3" id="KW-1185">Reference proteome</keyword>
<organism evidence="2 3">
    <name type="scientific">Mycolicibacterium vaccae ATCC 25954</name>
    <dbReference type="NCBI Taxonomy" id="1194972"/>
    <lineage>
        <taxon>Bacteria</taxon>
        <taxon>Bacillati</taxon>
        <taxon>Actinomycetota</taxon>
        <taxon>Actinomycetes</taxon>
        <taxon>Mycobacteriales</taxon>
        <taxon>Mycobacteriaceae</taxon>
        <taxon>Mycolicibacterium</taxon>
    </lineage>
</organism>
<comment type="caution">
    <text evidence="2">The sequence shown here is derived from an EMBL/GenBank/DDBJ whole genome shotgun (WGS) entry which is preliminary data.</text>
</comment>
<dbReference type="PATRIC" id="fig|1194972.3.peg.2001"/>
<gene>
    <name evidence="2" type="ORF">MVAC_09976</name>
</gene>
<reference evidence="2 3" key="1">
    <citation type="journal article" date="2012" name="J. Bacteriol.">
        <title>Complete Genome Sequence of Mycobacterium vaccae Type Strain ATCC 25954.</title>
        <authorList>
            <person name="Ho Y.S."/>
            <person name="Adroub S.A."/>
            <person name="Abadi M."/>
            <person name="Al Alwan B."/>
            <person name="Alkhateeb R."/>
            <person name="Gao G."/>
            <person name="Ragab A."/>
            <person name="Ali S."/>
            <person name="van Soolingen D."/>
            <person name="Bitter W."/>
            <person name="Pain A."/>
            <person name="Abdallah A.M."/>
        </authorList>
    </citation>
    <scope>NUCLEOTIDE SEQUENCE [LARGE SCALE GENOMIC DNA]</scope>
    <source>
        <strain evidence="2 3">ATCC 25954</strain>
    </source>
</reference>
<accession>K0V5X5</accession>
<dbReference type="Gene3D" id="1.10.1510.10">
    <property type="entry name" value="Uncharacterised protein YqeY/AIM41 PF09424, N-terminal domain"/>
    <property type="match status" value="1"/>
</dbReference>
<feature type="region of interest" description="Disordered" evidence="1">
    <location>
        <begin position="38"/>
        <end position="67"/>
    </location>
</feature>
<dbReference type="AlphaFoldDB" id="K0V5X5"/>
<evidence type="ECO:0000256" key="1">
    <source>
        <dbReference type="SAM" id="MobiDB-lite"/>
    </source>
</evidence>
<proteinExistence type="predicted"/>
<dbReference type="HOGENOM" id="CLU_134465_0_0_11"/>
<sequence>MRAAWPEATVTAVAEHRPAAERWRAELRHRLITARKERDAASTSALRSTMSAIDNAETPDGPVPAAGAIADSAVGVGAAEVPRRELRDDEVRRLIHGEIDERRTAADQFTLAGHHDRAAVLHAEADVLARLLDEV</sequence>